<protein>
    <submittedName>
        <fullName evidence="1">Uncharacterized protein</fullName>
    </submittedName>
</protein>
<dbReference type="AlphaFoldDB" id="A0A4R7KRS9"/>
<sequence>MDNMENKIEEIYNDLEVYGGVTLFNKGDGISITVIDDKEGYSYIAGRNDEKFNDGRNAIKWAIDKLHGIEGWE</sequence>
<evidence type="ECO:0000313" key="2">
    <source>
        <dbReference type="Proteomes" id="UP000295325"/>
    </source>
</evidence>
<dbReference type="OrthoDB" id="1918131at2"/>
<organism evidence="1 2">
    <name type="scientific">Fonticella tunisiensis</name>
    <dbReference type="NCBI Taxonomy" id="1096341"/>
    <lineage>
        <taxon>Bacteria</taxon>
        <taxon>Bacillati</taxon>
        <taxon>Bacillota</taxon>
        <taxon>Clostridia</taxon>
        <taxon>Eubacteriales</taxon>
        <taxon>Clostridiaceae</taxon>
        <taxon>Fonticella</taxon>
    </lineage>
</organism>
<gene>
    <name evidence="1" type="ORF">EDD71_10416</name>
</gene>
<name>A0A4R7KRS9_9CLOT</name>
<keyword evidence="2" id="KW-1185">Reference proteome</keyword>
<dbReference type="EMBL" id="SOAZ01000004">
    <property type="protein sequence ID" value="TDT62294.1"/>
    <property type="molecule type" value="Genomic_DNA"/>
</dbReference>
<dbReference type="RefSeq" id="WP_133627301.1">
    <property type="nucleotide sequence ID" value="NZ_SOAZ01000004.1"/>
</dbReference>
<accession>A0A4R7KRS9</accession>
<proteinExistence type="predicted"/>
<reference evidence="1 2" key="1">
    <citation type="submission" date="2019-03" db="EMBL/GenBank/DDBJ databases">
        <title>Genomic Encyclopedia of Type Strains, Phase IV (KMG-IV): sequencing the most valuable type-strain genomes for metagenomic binning, comparative biology and taxonomic classification.</title>
        <authorList>
            <person name="Goeker M."/>
        </authorList>
    </citation>
    <scope>NUCLEOTIDE SEQUENCE [LARGE SCALE GENOMIC DNA]</scope>
    <source>
        <strain evidence="1 2">DSM 24455</strain>
    </source>
</reference>
<dbReference type="Proteomes" id="UP000295325">
    <property type="component" value="Unassembled WGS sequence"/>
</dbReference>
<comment type="caution">
    <text evidence="1">The sequence shown here is derived from an EMBL/GenBank/DDBJ whole genome shotgun (WGS) entry which is preliminary data.</text>
</comment>
<evidence type="ECO:0000313" key="1">
    <source>
        <dbReference type="EMBL" id="TDT62294.1"/>
    </source>
</evidence>